<dbReference type="InterPro" id="IPR050834">
    <property type="entry name" value="Glycosyltransf_2"/>
</dbReference>
<dbReference type="SUPFAM" id="SSF53448">
    <property type="entry name" value="Nucleotide-diphospho-sugar transferases"/>
    <property type="match status" value="1"/>
</dbReference>
<dbReference type="InterPro" id="IPR001173">
    <property type="entry name" value="Glyco_trans_2-like"/>
</dbReference>
<keyword evidence="3" id="KW-1185">Reference proteome</keyword>
<dbReference type="EMBL" id="JBHSAY010000005">
    <property type="protein sequence ID" value="MFC4130754.1"/>
    <property type="molecule type" value="Genomic_DNA"/>
</dbReference>
<dbReference type="CDD" id="cd00761">
    <property type="entry name" value="Glyco_tranf_GTA_type"/>
    <property type="match status" value="1"/>
</dbReference>
<protein>
    <submittedName>
        <fullName evidence="2">Glycosyltransferase family 2 protein</fullName>
    </submittedName>
</protein>
<dbReference type="PANTHER" id="PTHR43685">
    <property type="entry name" value="GLYCOSYLTRANSFERASE"/>
    <property type="match status" value="1"/>
</dbReference>
<gene>
    <name evidence="2" type="ORF">ACFOZ4_09070</name>
</gene>
<comment type="caution">
    <text evidence="2">The sequence shown here is derived from an EMBL/GenBank/DDBJ whole genome shotgun (WGS) entry which is preliminary data.</text>
</comment>
<dbReference type="Gene3D" id="3.90.550.10">
    <property type="entry name" value="Spore Coat Polysaccharide Biosynthesis Protein SpsA, Chain A"/>
    <property type="match status" value="1"/>
</dbReference>
<proteinExistence type="predicted"/>
<dbReference type="PANTHER" id="PTHR43685:SF2">
    <property type="entry name" value="GLYCOSYLTRANSFERASE 2-LIKE DOMAIN-CONTAINING PROTEIN"/>
    <property type="match status" value="1"/>
</dbReference>
<evidence type="ECO:0000313" key="3">
    <source>
        <dbReference type="Proteomes" id="UP001595816"/>
    </source>
</evidence>
<dbReference type="Pfam" id="PF00535">
    <property type="entry name" value="Glycos_transf_2"/>
    <property type="match status" value="1"/>
</dbReference>
<dbReference type="RefSeq" id="WP_253757281.1">
    <property type="nucleotide sequence ID" value="NZ_JAMZDZ010000001.1"/>
</dbReference>
<evidence type="ECO:0000313" key="2">
    <source>
        <dbReference type="EMBL" id="MFC4130754.1"/>
    </source>
</evidence>
<reference evidence="3" key="1">
    <citation type="journal article" date="2019" name="Int. J. Syst. Evol. Microbiol.">
        <title>The Global Catalogue of Microorganisms (GCM) 10K type strain sequencing project: providing services to taxonomists for standard genome sequencing and annotation.</title>
        <authorList>
            <consortium name="The Broad Institute Genomics Platform"/>
            <consortium name="The Broad Institute Genome Sequencing Center for Infectious Disease"/>
            <person name="Wu L."/>
            <person name="Ma J."/>
        </authorList>
    </citation>
    <scope>NUCLEOTIDE SEQUENCE [LARGE SCALE GENOMIC DNA]</scope>
    <source>
        <strain evidence="3">CGMCC 4.7289</strain>
    </source>
</reference>
<dbReference type="Proteomes" id="UP001595816">
    <property type="component" value="Unassembled WGS sequence"/>
</dbReference>
<dbReference type="InterPro" id="IPR029044">
    <property type="entry name" value="Nucleotide-diphossugar_trans"/>
</dbReference>
<evidence type="ECO:0000259" key="1">
    <source>
        <dbReference type="Pfam" id="PF00535"/>
    </source>
</evidence>
<organism evidence="2 3">
    <name type="scientific">Hamadaea flava</name>
    <dbReference type="NCBI Taxonomy" id="1742688"/>
    <lineage>
        <taxon>Bacteria</taxon>
        <taxon>Bacillati</taxon>
        <taxon>Actinomycetota</taxon>
        <taxon>Actinomycetes</taxon>
        <taxon>Micromonosporales</taxon>
        <taxon>Micromonosporaceae</taxon>
        <taxon>Hamadaea</taxon>
    </lineage>
</organism>
<accession>A0ABV8LLW9</accession>
<feature type="domain" description="Glycosyltransferase 2-like" evidence="1">
    <location>
        <begin position="9"/>
        <end position="125"/>
    </location>
</feature>
<sequence>MPSSDVLISVCLPVRNGAERITSVVKSIQAQEHAELELIISDNASTDDTEGVCRELAAADDRIRYFRQPENVGLLNNFVFAGRQARGTFFRWVGDDDWLSPHCLSRALAEFERDERLILVTMGVQFELENGVTETAPYHGTALASDDPIERLSEMLRLLNTSYALIDPLYGLMRRETIIPIPRRNMLREDQIFAAKMALAGPWGHVPEALGRRGWRDESRKVLGRRLGVPAWTAHAATTLQGVELMRWVNGVDYLEPEQRRQARALVYRWYAGRQRRDWGNRGKRLARIAKLSKA</sequence>
<name>A0ABV8LLW9_9ACTN</name>